<gene>
    <name evidence="2" type="ORF">NDU88_005079</name>
</gene>
<feature type="region of interest" description="Disordered" evidence="1">
    <location>
        <begin position="97"/>
        <end position="198"/>
    </location>
</feature>
<evidence type="ECO:0000313" key="2">
    <source>
        <dbReference type="EMBL" id="KAJ1164645.1"/>
    </source>
</evidence>
<feature type="compositionally biased region" description="Basic residues" evidence="1">
    <location>
        <begin position="97"/>
        <end position="116"/>
    </location>
</feature>
<sequence>MPLTELTRLPFPGEETRCEGFVPRTKTNASQGTCFPLPGREDASLWLRVQFLVRLPFPRRRDAPSVARKRRCVTMATRTVPCASRAQETVREAVVRLAHKKGERNRDQKGKKKSTRLNKCSPARDTNRALHSSPAQDTKRGCTSPRKPAEVPARQNSTTAGCNLQSTSAAASPGLHYTGSQIQNHQARSHRWADPDEE</sequence>
<evidence type="ECO:0000313" key="3">
    <source>
        <dbReference type="Proteomes" id="UP001066276"/>
    </source>
</evidence>
<dbReference type="Proteomes" id="UP001066276">
    <property type="component" value="Chromosome 4_2"/>
</dbReference>
<accession>A0AAV7SKT7</accession>
<proteinExistence type="predicted"/>
<name>A0AAV7SKT7_PLEWA</name>
<reference evidence="2" key="1">
    <citation type="journal article" date="2022" name="bioRxiv">
        <title>Sequencing and chromosome-scale assembly of the giantPleurodeles waltlgenome.</title>
        <authorList>
            <person name="Brown T."/>
            <person name="Elewa A."/>
            <person name="Iarovenko S."/>
            <person name="Subramanian E."/>
            <person name="Araus A.J."/>
            <person name="Petzold A."/>
            <person name="Susuki M."/>
            <person name="Suzuki K.-i.T."/>
            <person name="Hayashi T."/>
            <person name="Toyoda A."/>
            <person name="Oliveira C."/>
            <person name="Osipova E."/>
            <person name="Leigh N.D."/>
            <person name="Simon A."/>
            <person name="Yun M.H."/>
        </authorList>
    </citation>
    <scope>NUCLEOTIDE SEQUENCE</scope>
    <source>
        <strain evidence="2">20211129_DDA</strain>
        <tissue evidence="2">Liver</tissue>
    </source>
</reference>
<comment type="caution">
    <text evidence="2">The sequence shown here is derived from an EMBL/GenBank/DDBJ whole genome shotgun (WGS) entry which is preliminary data.</text>
</comment>
<evidence type="ECO:0000256" key="1">
    <source>
        <dbReference type="SAM" id="MobiDB-lite"/>
    </source>
</evidence>
<organism evidence="2 3">
    <name type="scientific">Pleurodeles waltl</name>
    <name type="common">Iberian ribbed newt</name>
    <dbReference type="NCBI Taxonomy" id="8319"/>
    <lineage>
        <taxon>Eukaryota</taxon>
        <taxon>Metazoa</taxon>
        <taxon>Chordata</taxon>
        <taxon>Craniata</taxon>
        <taxon>Vertebrata</taxon>
        <taxon>Euteleostomi</taxon>
        <taxon>Amphibia</taxon>
        <taxon>Batrachia</taxon>
        <taxon>Caudata</taxon>
        <taxon>Salamandroidea</taxon>
        <taxon>Salamandridae</taxon>
        <taxon>Pleurodelinae</taxon>
        <taxon>Pleurodeles</taxon>
    </lineage>
</organism>
<dbReference type="EMBL" id="JANPWB010000008">
    <property type="protein sequence ID" value="KAJ1164645.1"/>
    <property type="molecule type" value="Genomic_DNA"/>
</dbReference>
<dbReference type="AlphaFoldDB" id="A0AAV7SKT7"/>
<feature type="compositionally biased region" description="Polar residues" evidence="1">
    <location>
        <begin position="154"/>
        <end position="170"/>
    </location>
</feature>
<keyword evidence="3" id="KW-1185">Reference proteome</keyword>
<protein>
    <submittedName>
        <fullName evidence="2">Uncharacterized protein</fullName>
    </submittedName>
</protein>